<reference evidence="15" key="2">
    <citation type="submission" date="2025-08" db="UniProtKB">
        <authorList>
            <consortium name="Ensembl"/>
        </authorList>
    </citation>
    <scope>IDENTIFICATION</scope>
</reference>
<comment type="subcellular location">
    <subcellularLocation>
        <location evidence="1">Membrane</location>
        <topology evidence="1">Multi-pass membrane protein</topology>
    </subcellularLocation>
</comment>
<dbReference type="GO" id="GO:0008292">
    <property type="term" value="P:acetylcholine biosynthetic process"/>
    <property type="evidence" value="ECO:0000318"/>
    <property type="project" value="GO_Central"/>
</dbReference>
<proteinExistence type="inferred from homology"/>
<dbReference type="GO" id="GO:0005886">
    <property type="term" value="C:plasma membrane"/>
    <property type="evidence" value="ECO:0000318"/>
    <property type="project" value="GO_Central"/>
</dbReference>
<evidence type="ECO:0000256" key="10">
    <source>
        <dbReference type="ARBA" id="ARBA00023136"/>
    </source>
</evidence>
<feature type="transmembrane region" description="Helical" evidence="14">
    <location>
        <begin position="333"/>
        <end position="358"/>
    </location>
</feature>
<dbReference type="Proteomes" id="UP000018468">
    <property type="component" value="Linkage group LG3"/>
</dbReference>
<dbReference type="PROSITE" id="PS50283">
    <property type="entry name" value="NA_SOLUT_SYMP_3"/>
    <property type="match status" value="1"/>
</dbReference>
<feature type="transmembrane region" description="Helical" evidence="14">
    <location>
        <begin position="6"/>
        <end position="25"/>
    </location>
</feature>
<evidence type="ECO:0000313" key="16">
    <source>
        <dbReference type="Proteomes" id="UP000018468"/>
    </source>
</evidence>
<evidence type="ECO:0000256" key="8">
    <source>
        <dbReference type="ARBA" id="ARBA00023053"/>
    </source>
</evidence>
<dbReference type="Ensembl" id="ENSLOCT00000009055.1">
    <property type="protein sequence ID" value="ENSLOCP00000009044.1"/>
    <property type="gene ID" value="ENSLOCG00000007453.1"/>
</dbReference>
<feature type="transmembrane region" description="Helical" evidence="14">
    <location>
        <begin position="276"/>
        <end position="298"/>
    </location>
</feature>
<sequence length="526" mass="56930">MSVNIPGLIAVIVFYIVILVTGIWASRKSRKEEKKCTGNRSEVTMVGGRNIHVFIGIFTMTATWVGGGYIIGTAEAVYVPTQGLIWALGPLAYVINFVVGGIFFAKPMRSKQYVTMMDPFQQKYGNTVTSFLIIPAFIGDLLWVACVLSALGGTMSVILDISSIHSILISALVAIVYTLLGGLYSVAYTDVIQLTTMLISLGLCIPFVMKNPASTDIRFTAVHELFQAPWIGKLELSDAGKWIDDLLIFALGGVCYQAFYQRVLSAASPCQAQVTCFSAAIFSVILAVPSVLIGATAVSTDWNQTSYGLPTPFERGEAAKILPISLQHLCPPFISIAGIGAIAAAVMSSVDSAMLSSASLFARNIYKNILRKTASDNEVVWVVRVSVLVVGVCGTGLAVTADTVYGFWLISGDVIYTVLFSQLICVLYFPSTNSYGAAAGFVVGAVLRLLGGEPVLGIPPVIYFPYCRLIDGVYVQYFPFKTLVMLLSLITIMLGSFLASVLFNRGLLPERWDVFQVKKHNDKILR</sequence>
<keyword evidence="9" id="KW-0406">Ion transport</keyword>
<dbReference type="eggNOG" id="KOG3761">
    <property type="taxonomic scope" value="Eukaryota"/>
</dbReference>
<keyword evidence="3" id="KW-0813">Transport</keyword>
<feature type="transmembrane region" description="Helical" evidence="14">
    <location>
        <begin position="51"/>
        <end position="72"/>
    </location>
</feature>
<dbReference type="GO" id="GO:0015871">
    <property type="term" value="P:choline transport"/>
    <property type="evidence" value="ECO:0000318"/>
    <property type="project" value="GO_Central"/>
</dbReference>
<feature type="transmembrane region" description="Helical" evidence="14">
    <location>
        <begin position="163"/>
        <end position="184"/>
    </location>
</feature>
<name>W5MKY5_LEPOC</name>
<keyword evidence="11" id="KW-0325">Glycoprotein</keyword>
<dbReference type="AlphaFoldDB" id="W5MKY5"/>
<dbReference type="FunFam" id="1.20.1730.10:FF:000057">
    <property type="entry name" value="Uncharacterized protein"/>
    <property type="match status" value="1"/>
</dbReference>
<feature type="transmembrane region" description="Helical" evidence="14">
    <location>
        <begin position="84"/>
        <end position="105"/>
    </location>
</feature>
<feature type="transmembrane region" description="Helical" evidence="14">
    <location>
        <begin position="405"/>
        <end position="429"/>
    </location>
</feature>
<keyword evidence="5" id="KW-0769">Symport</keyword>
<evidence type="ECO:0000256" key="9">
    <source>
        <dbReference type="ARBA" id="ARBA00023065"/>
    </source>
</evidence>
<comment type="similarity">
    <text evidence="2 13">Belongs to the sodium:solute symporter (SSF) (TC 2.A.21) family.</text>
</comment>
<reference evidence="15" key="3">
    <citation type="submission" date="2025-09" db="UniProtKB">
        <authorList>
            <consortium name="Ensembl"/>
        </authorList>
    </citation>
    <scope>IDENTIFICATION</scope>
</reference>
<evidence type="ECO:0000313" key="15">
    <source>
        <dbReference type="Ensembl" id="ENSLOCP00000009044.1"/>
    </source>
</evidence>
<feature type="transmembrane region" description="Helical" evidence="14">
    <location>
        <begin position="246"/>
        <end position="264"/>
    </location>
</feature>
<dbReference type="GeneTree" id="ENSGT00940000163454"/>
<dbReference type="STRING" id="7918.ENSLOCP00000009044"/>
<evidence type="ECO:0000256" key="4">
    <source>
        <dbReference type="ARBA" id="ARBA00022692"/>
    </source>
</evidence>
<organism evidence="15 16">
    <name type="scientific">Lepisosteus oculatus</name>
    <name type="common">Spotted gar</name>
    <dbReference type="NCBI Taxonomy" id="7918"/>
    <lineage>
        <taxon>Eukaryota</taxon>
        <taxon>Metazoa</taxon>
        <taxon>Chordata</taxon>
        <taxon>Craniata</taxon>
        <taxon>Vertebrata</taxon>
        <taxon>Euteleostomi</taxon>
        <taxon>Actinopterygii</taxon>
        <taxon>Neopterygii</taxon>
        <taxon>Holostei</taxon>
        <taxon>Semionotiformes</taxon>
        <taxon>Lepisosteidae</taxon>
        <taxon>Lepisosteus</taxon>
    </lineage>
</organism>
<keyword evidence="12" id="KW-0739">Sodium transport</keyword>
<dbReference type="EMBL" id="AHAT01003034">
    <property type="status" value="NOT_ANNOTATED_CDS"/>
    <property type="molecule type" value="Genomic_DNA"/>
</dbReference>
<evidence type="ECO:0000256" key="13">
    <source>
        <dbReference type="RuleBase" id="RU362091"/>
    </source>
</evidence>
<evidence type="ECO:0000256" key="14">
    <source>
        <dbReference type="SAM" id="Phobius"/>
    </source>
</evidence>
<dbReference type="CDD" id="cd11474">
    <property type="entry name" value="SLC5sbd_CHT"/>
    <property type="match status" value="1"/>
</dbReference>
<dbReference type="HOGENOM" id="CLU_018808_10_0_1"/>
<keyword evidence="7 14" id="KW-1133">Transmembrane helix</keyword>
<dbReference type="InterPro" id="IPR001734">
    <property type="entry name" value="Na/solute_symporter"/>
</dbReference>
<evidence type="ECO:0000256" key="3">
    <source>
        <dbReference type="ARBA" id="ARBA00022448"/>
    </source>
</evidence>
<dbReference type="PANTHER" id="PTHR45897">
    <property type="entry name" value="HIGH-AFFINITY CHOLINE TRANSPORTER 1"/>
    <property type="match status" value="1"/>
</dbReference>
<keyword evidence="6" id="KW-0530">Neurotransmitter biosynthesis</keyword>
<evidence type="ECO:0000256" key="12">
    <source>
        <dbReference type="ARBA" id="ARBA00023201"/>
    </source>
</evidence>
<dbReference type="Gene3D" id="1.20.1730.10">
    <property type="entry name" value="Sodium/glucose cotransporter"/>
    <property type="match status" value="1"/>
</dbReference>
<feature type="transmembrane region" description="Helical" evidence="14">
    <location>
        <begin position="191"/>
        <end position="209"/>
    </location>
</feature>
<keyword evidence="16" id="KW-1185">Reference proteome</keyword>
<evidence type="ECO:0008006" key="17">
    <source>
        <dbReference type="Google" id="ProtNLM"/>
    </source>
</evidence>
<feature type="transmembrane region" description="Helical" evidence="14">
    <location>
        <begin position="441"/>
        <end position="463"/>
    </location>
</feature>
<keyword evidence="10 14" id="KW-0472">Membrane</keyword>
<evidence type="ECO:0000256" key="1">
    <source>
        <dbReference type="ARBA" id="ARBA00004141"/>
    </source>
</evidence>
<dbReference type="InterPro" id="IPR052244">
    <property type="entry name" value="Choline_transporter"/>
</dbReference>
<feature type="transmembrane region" description="Helical" evidence="14">
    <location>
        <begin position="126"/>
        <end position="151"/>
    </location>
</feature>
<dbReference type="Pfam" id="PF00474">
    <property type="entry name" value="SSF"/>
    <property type="match status" value="1"/>
</dbReference>
<dbReference type="InParanoid" id="W5MKY5"/>
<keyword evidence="8" id="KW-0915">Sodium</keyword>
<evidence type="ECO:0000256" key="7">
    <source>
        <dbReference type="ARBA" id="ARBA00022989"/>
    </source>
</evidence>
<evidence type="ECO:0000256" key="2">
    <source>
        <dbReference type="ARBA" id="ARBA00006434"/>
    </source>
</evidence>
<feature type="transmembrane region" description="Helical" evidence="14">
    <location>
        <begin position="483"/>
        <end position="503"/>
    </location>
</feature>
<dbReference type="OMA" id="TVMDPLQ"/>
<dbReference type="PANTHER" id="PTHR45897:SF5">
    <property type="entry name" value="HIGH AFFINITY CHOLINE TRANSPORTER 1"/>
    <property type="match status" value="1"/>
</dbReference>
<evidence type="ECO:0000256" key="6">
    <source>
        <dbReference type="ARBA" id="ARBA00022979"/>
    </source>
</evidence>
<evidence type="ECO:0000256" key="5">
    <source>
        <dbReference type="ARBA" id="ARBA00022847"/>
    </source>
</evidence>
<dbReference type="Bgee" id="ENSLOCG00000007453">
    <property type="expression patterns" value="Expressed in embryo and 4 other cell types or tissues"/>
</dbReference>
<dbReference type="GO" id="GO:0005307">
    <property type="term" value="F:choline:sodium symporter activity"/>
    <property type="evidence" value="ECO:0000318"/>
    <property type="project" value="GO_Central"/>
</dbReference>
<accession>W5MKY5</accession>
<reference evidence="16" key="1">
    <citation type="submission" date="2011-12" db="EMBL/GenBank/DDBJ databases">
        <title>The Draft Genome of Lepisosteus oculatus.</title>
        <authorList>
            <consortium name="The Broad Institute Genome Assembly &amp; Analysis Group"/>
            <consortium name="Computational R&amp;D Group"/>
            <consortium name="and Sequencing Platform"/>
            <person name="Di Palma F."/>
            <person name="Alfoldi J."/>
            <person name="Johnson J."/>
            <person name="Berlin A."/>
            <person name="Gnerre S."/>
            <person name="Jaffe D."/>
            <person name="MacCallum I."/>
            <person name="Young S."/>
            <person name="Walker B.J."/>
            <person name="Lander E.S."/>
            <person name="Lindblad-Toh K."/>
        </authorList>
    </citation>
    <scope>NUCLEOTIDE SEQUENCE [LARGE SCALE GENOMIC DNA]</scope>
</reference>
<dbReference type="InterPro" id="IPR038377">
    <property type="entry name" value="Na/Glc_symporter_sf"/>
</dbReference>
<protein>
    <recommendedName>
        <fullName evidence="17">Solute carrier family 5 member 7a</fullName>
    </recommendedName>
</protein>
<feature type="transmembrane region" description="Helical" evidence="14">
    <location>
        <begin position="379"/>
        <end position="399"/>
    </location>
</feature>
<keyword evidence="4 14" id="KW-0812">Transmembrane</keyword>
<evidence type="ECO:0000256" key="11">
    <source>
        <dbReference type="ARBA" id="ARBA00023180"/>
    </source>
</evidence>